<dbReference type="InterPro" id="IPR011333">
    <property type="entry name" value="SKP1/BTB/POZ_sf"/>
</dbReference>
<keyword evidence="3" id="KW-1185">Reference proteome</keyword>
<dbReference type="PANTHER" id="PTHR24413">
    <property type="entry name" value="SPECKLE-TYPE POZ PROTEIN"/>
    <property type="match status" value="1"/>
</dbReference>
<dbReference type="Gene3D" id="3.30.710.10">
    <property type="entry name" value="Potassium Channel Kv1.1, Chain A"/>
    <property type="match status" value="2"/>
</dbReference>
<dbReference type="SUPFAM" id="SSF74924">
    <property type="entry name" value="Cap-Gly domain"/>
    <property type="match status" value="1"/>
</dbReference>
<dbReference type="InterPro" id="IPR000210">
    <property type="entry name" value="BTB/POZ_dom"/>
</dbReference>
<dbReference type="OrthoDB" id="2130750at2759"/>
<dbReference type="STRING" id="4846.A0A367KLJ6"/>
<sequence length="682" mass="78672">MSIQNSLGKVFESPREYLADVCFCFPSIDIWAHRAILLARAPKEFLKRLIPKIFEDSQLPLKLDISHLIQQELLSSCLCFWYTDSFRLPESDELIKCNPELGSDFIPDYNQWVIDFRRMLVHNTAADVTIQIISSDNNTISTTTSFKAHKFILAAQSAYFYSLFCTQFKEASDSTIHLTDDLFNTDILRILLDFFYTQQIVLPDTTFNDLLEKKKYHLSILQKSFYASDYLGHGETLCNALLSEMQCVCHQFKCHCPDCAVLLPSMLAWTEKQSQVKFRKILVSLYSNPVHSISTLWSQRSFSLLVGSLVSSTSALAQDALRTTLRREPVCQGPLIEEIEKRAFANVNRHNAVQVMQSLYLCLCHIRSTDPTPTWSRPGLDLLEPLLDYTAQMVSQHFGFYCVEYPILPCCVDSTGFSSDFLDFLLRQVLKHMQEIHAGVIYQSITRDLARRHEALRNAAVSEILMIAKYRCADYISQHWITLKAHGEFNNLDKNVLQQLSEEIGVPYRELAYQRKKPTRRWSIEPLVHTVRPRHRQSFKNISAQIPIHEPALRTYASFDSLPDKLLFLDPLMKVEHQKPVIPLPPASSRRLSKYLTLLFPKRKRIWASNKSSESDDETVHTPYIGDKVEVLNRPLRTFGTIRYVGPVQFTEGLCIGVELENRCKYLISQLELIRFVFSRQK</sequence>
<dbReference type="Pfam" id="PF00651">
    <property type="entry name" value="BTB"/>
    <property type="match status" value="1"/>
</dbReference>
<evidence type="ECO:0000313" key="3">
    <source>
        <dbReference type="Proteomes" id="UP000253551"/>
    </source>
</evidence>
<gene>
    <name evidence="2" type="ORF">CU098_007714</name>
</gene>
<comment type="caution">
    <text evidence="2">The sequence shown here is derived from an EMBL/GenBank/DDBJ whole genome shotgun (WGS) entry which is preliminary data.</text>
</comment>
<dbReference type="InterPro" id="IPR036859">
    <property type="entry name" value="CAP-Gly_dom_sf"/>
</dbReference>
<name>A0A367KLJ6_RHIST</name>
<accession>A0A367KLJ6</accession>
<dbReference type="PROSITE" id="PS50097">
    <property type="entry name" value="BTB"/>
    <property type="match status" value="2"/>
</dbReference>
<protein>
    <recommendedName>
        <fullName evidence="1">BTB domain-containing protein</fullName>
    </recommendedName>
</protein>
<dbReference type="CDD" id="cd18186">
    <property type="entry name" value="BTB_POZ_ZBTB_KLHL-like"/>
    <property type="match status" value="1"/>
</dbReference>
<dbReference type="AlphaFoldDB" id="A0A367KLJ6"/>
<reference evidence="2 3" key="1">
    <citation type="journal article" date="2018" name="G3 (Bethesda)">
        <title>Phylogenetic and Phylogenomic Definition of Rhizopus Species.</title>
        <authorList>
            <person name="Gryganskyi A.P."/>
            <person name="Golan J."/>
            <person name="Dolatabadi S."/>
            <person name="Mondo S."/>
            <person name="Robb S."/>
            <person name="Idnurm A."/>
            <person name="Muszewska A."/>
            <person name="Steczkiewicz K."/>
            <person name="Masonjones S."/>
            <person name="Liao H.L."/>
            <person name="Gajdeczka M.T."/>
            <person name="Anike F."/>
            <person name="Vuek A."/>
            <person name="Anishchenko I.M."/>
            <person name="Voigt K."/>
            <person name="de Hoog G.S."/>
            <person name="Smith M.E."/>
            <person name="Heitman J."/>
            <person name="Vilgalys R."/>
            <person name="Stajich J.E."/>
        </authorList>
    </citation>
    <scope>NUCLEOTIDE SEQUENCE [LARGE SCALE GENOMIC DNA]</scope>
    <source>
        <strain evidence="2 3">LSU 92-RS-03</strain>
    </source>
</reference>
<organism evidence="2 3">
    <name type="scientific">Rhizopus stolonifer</name>
    <name type="common">Rhizopus nigricans</name>
    <dbReference type="NCBI Taxonomy" id="4846"/>
    <lineage>
        <taxon>Eukaryota</taxon>
        <taxon>Fungi</taxon>
        <taxon>Fungi incertae sedis</taxon>
        <taxon>Mucoromycota</taxon>
        <taxon>Mucoromycotina</taxon>
        <taxon>Mucoromycetes</taxon>
        <taxon>Mucorales</taxon>
        <taxon>Mucorineae</taxon>
        <taxon>Rhizopodaceae</taxon>
        <taxon>Rhizopus</taxon>
    </lineage>
</organism>
<dbReference type="SUPFAM" id="SSF54695">
    <property type="entry name" value="POZ domain"/>
    <property type="match status" value="1"/>
</dbReference>
<evidence type="ECO:0000313" key="2">
    <source>
        <dbReference type="EMBL" id="RCI03093.1"/>
    </source>
</evidence>
<proteinExistence type="predicted"/>
<feature type="domain" description="BTB" evidence="1">
    <location>
        <begin position="19"/>
        <end position="90"/>
    </location>
</feature>
<dbReference type="Gene3D" id="2.30.30.190">
    <property type="entry name" value="CAP Gly-rich-like domain"/>
    <property type="match status" value="1"/>
</dbReference>
<dbReference type="SMART" id="SM00225">
    <property type="entry name" value="BTB"/>
    <property type="match status" value="1"/>
</dbReference>
<dbReference type="EMBL" id="PJQM01001148">
    <property type="protein sequence ID" value="RCI03093.1"/>
    <property type="molecule type" value="Genomic_DNA"/>
</dbReference>
<evidence type="ECO:0000259" key="1">
    <source>
        <dbReference type="PROSITE" id="PS50097"/>
    </source>
</evidence>
<dbReference type="Proteomes" id="UP000253551">
    <property type="component" value="Unassembled WGS sequence"/>
</dbReference>
<feature type="domain" description="BTB" evidence="1">
    <location>
        <begin position="126"/>
        <end position="204"/>
    </location>
</feature>